<evidence type="ECO:0000313" key="2">
    <source>
        <dbReference type="Proteomes" id="UP000235371"/>
    </source>
</evidence>
<dbReference type="GeneID" id="36587986"/>
<sequence length="59" mass="6600">MPHPTPVAYMVCKKSHLRRDAKALICTRYMAANLQCNYTPSRRGDLGLGTVAHISTNLR</sequence>
<evidence type="ECO:0000313" key="1">
    <source>
        <dbReference type="EMBL" id="PMD62046.1"/>
    </source>
</evidence>
<dbReference type="Proteomes" id="UP000235371">
    <property type="component" value="Unassembled WGS sequence"/>
</dbReference>
<dbReference type="EMBL" id="KZ613785">
    <property type="protein sequence ID" value="PMD62046.1"/>
    <property type="molecule type" value="Genomic_DNA"/>
</dbReference>
<keyword evidence="2" id="KW-1185">Reference proteome</keyword>
<accession>A0A2J6TG97</accession>
<organism evidence="1 2">
    <name type="scientific">Hyaloscypha bicolor E</name>
    <dbReference type="NCBI Taxonomy" id="1095630"/>
    <lineage>
        <taxon>Eukaryota</taxon>
        <taxon>Fungi</taxon>
        <taxon>Dikarya</taxon>
        <taxon>Ascomycota</taxon>
        <taxon>Pezizomycotina</taxon>
        <taxon>Leotiomycetes</taxon>
        <taxon>Helotiales</taxon>
        <taxon>Hyaloscyphaceae</taxon>
        <taxon>Hyaloscypha</taxon>
        <taxon>Hyaloscypha bicolor</taxon>
    </lineage>
</organism>
<reference evidence="1 2" key="1">
    <citation type="submission" date="2016-04" db="EMBL/GenBank/DDBJ databases">
        <title>A degradative enzymes factory behind the ericoid mycorrhizal symbiosis.</title>
        <authorList>
            <consortium name="DOE Joint Genome Institute"/>
            <person name="Martino E."/>
            <person name="Morin E."/>
            <person name="Grelet G."/>
            <person name="Kuo A."/>
            <person name="Kohler A."/>
            <person name="Daghino S."/>
            <person name="Barry K."/>
            <person name="Choi C."/>
            <person name="Cichocki N."/>
            <person name="Clum A."/>
            <person name="Copeland A."/>
            <person name="Hainaut M."/>
            <person name="Haridas S."/>
            <person name="Labutti K."/>
            <person name="Lindquist E."/>
            <person name="Lipzen A."/>
            <person name="Khouja H.-R."/>
            <person name="Murat C."/>
            <person name="Ohm R."/>
            <person name="Olson A."/>
            <person name="Spatafora J."/>
            <person name="Veneault-Fourrey C."/>
            <person name="Henrissat B."/>
            <person name="Grigoriev I."/>
            <person name="Martin F."/>
            <person name="Perotto S."/>
        </authorList>
    </citation>
    <scope>NUCLEOTIDE SEQUENCE [LARGE SCALE GENOMIC DNA]</scope>
    <source>
        <strain evidence="1 2">E</strain>
    </source>
</reference>
<name>A0A2J6TG97_9HELO</name>
<protein>
    <submittedName>
        <fullName evidence="1">Uncharacterized protein</fullName>
    </submittedName>
</protein>
<dbReference type="AlphaFoldDB" id="A0A2J6TG97"/>
<dbReference type="InParanoid" id="A0A2J6TG97"/>
<proteinExistence type="predicted"/>
<dbReference type="RefSeq" id="XP_024738950.1">
    <property type="nucleotide sequence ID" value="XM_024879909.1"/>
</dbReference>
<gene>
    <name evidence="1" type="ORF">K444DRAFT_611253</name>
</gene>